<gene>
    <name evidence="2" type="ORF">NHN17_23250</name>
</gene>
<evidence type="ECO:0000313" key="3">
    <source>
        <dbReference type="Proteomes" id="UP001524460"/>
    </source>
</evidence>
<dbReference type="RefSeq" id="WP_255045063.1">
    <property type="nucleotide sequence ID" value="NZ_JANEYT010000100.1"/>
</dbReference>
<keyword evidence="3" id="KW-1185">Reference proteome</keyword>
<sequence length="324" mass="36101">MKLQTKRAKQRGLALLDVLFAMALMGLIIAGASKWMAIQKEKNAAGDYRARIELVIETLQKYQYQQHTLKPPVPLYEEFPNLLNDLVTPDEQFWINCTPADEAARSCVRPDSAPWTVERLGYEAGQRTVTINGQSRDIAYAKLTFPLSSTAIQPIHRAKWATELLKIPYAKAEPDGDITVMVYDPLLSQLYDAFLQHDGSVPLSDDWDVGGEYGITNARDYTILNSDGTQKIVSKGLVNVVTVKHGERVYKPACPQGTTPDIMLSIGNIYIASDYELTGSQKPYLITTTNDYWDVDLEVRVKSLITGDLTKSSSGEITAFTQCK</sequence>
<keyword evidence="1" id="KW-0812">Transmembrane</keyword>
<proteinExistence type="predicted"/>
<dbReference type="EMBL" id="JANEYT010000100">
    <property type="protein sequence ID" value="MCQ1060964.1"/>
    <property type="molecule type" value="Genomic_DNA"/>
</dbReference>
<protein>
    <submittedName>
        <fullName evidence="2">Type II secretion system protein</fullName>
    </submittedName>
</protein>
<comment type="caution">
    <text evidence="2">The sequence shown here is derived from an EMBL/GenBank/DDBJ whole genome shotgun (WGS) entry which is preliminary data.</text>
</comment>
<feature type="transmembrane region" description="Helical" evidence="1">
    <location>
        <begin position="12"/>
        <end position="32"/>
    </location>
</feature>
<organism evidence="2 3">
    <name type="scientific">Photobacterium pectinilyticum</name>
    <dbReference type="NCBI Taxonomy" id="2906793"/>
    <lineage>
        <taxon>Bacteria</taxon>
        <taxon>Pseudomonadati</taxon>
        <taxon>Pseudomonadota</taxon>
        <taxon>Gammaproteobacteria</taxon>
        <taxon>Vibrionales</taxon>
        <taxon>Vibrionaceae</taxon>
        <taxon>Photobacterium</taxon>
    </lineage>
</organism>
<evidence type="ECO:0000313" key="2">
    <source>
        <dbReference type="EMBL" id="MCQ1060964.1"/>
    </source>
</evidence>
<keyword evidence="1" id="KW-1133">Transmembrane helix</keyword>
<name>A0ABT1N874_9GAMM</name>
<evidence type="ECO:0000256" key="1">
    <source>
        <dbReference type="SAM" id="Phobius"/>
    </source>
</evidence>
<reference evidence="2 3" key="1">
    <citation type="submission" date="2022-07" db="EMBL/GenBank/DDBJ databases">
        <title>Photobacterium pectinilyticum sp. nov., a marine bacterium isolated from surface seawater of Qingdao offshore.</title>
        <authorList>
            <person name="Wang X."/>
        </authorList>
    </citation>
    <scope>NUCLEOTIDE SEQUENCE [LARGE SCALE GENOMIC DNA]</scope>
    <source>
        <strain evidence="2 3">ZSDE20</strain>
    </source>
</reference>
<accession>A0ABT1N874</accession>
<keyword evidence="1" id="KW-0472">Membrane</keyword>
<dbReference type="Proteomes" id="UP001524460">
    <property type="component" value="Unassembled WGS sequence"/>
</dbReference>